<evidence type="ECO:0000259" key="1">
    <source>
        <dbReference type="Pfam" id="PF14082"/>
    </source>
</evidence>
<dbReference type="AlphaFoldDB" id="A0A1F4TJ19"/>
<organism evidence="2 3">
    <name type="scientific">candidate division WOR-1 bacterium RIFOXYC2_FULL_41_25</name>
    <dbReference type="NCBI Taxonomy" id="1802586"/>
    <lineage>
        <taxon>Bacteria</taxon>
        <taxon>Bacillati</taxon>
        <taxon>Saganbacteria</taxon>
    </lineage>
</organism>
<comment type="caution">
    <text evidence="2">The sequence shown here is derived from an EMBL/GenBank/DDBJ whole genome shotgun (WGS) entry which is preliminary data.</text>
</comment>
<feature type="domain" description="Shedu protein SduA C-terminal" evidence="1">
    <location>
        <begin position="58"/>
        <end position="187"/>
    </location>
</feature>
<protein>
    <recommendedName>
        <fullName evidence="1">Shedu protein SduA C-terminal domain-containing protein</fullName>
    </recommendedName>
</protein>
<evidence type="ECO:0000313" key="3">
    <source>
        <dbReference type="Proteomes" id="UP000177309"/>
    </source>
</evidence>
<sequence length="223" mass="26219">MTKKKDTQSLKKLISAREHKEKKCAEYLTLIPEELFHKKLLGDFNHKTEYRGNSGVVDFIAVGKVMDGATRHRALYLWELKSPQSYIFEQENKTRLIPSQSLVRAENQLLNYYYELSQNDYFRKKFKNLGDCNDIHLGGIIIGSKKTLIKRKKRVKEALDENAFEEACRIRDIFYKRENIVLYTWDDILELIEGRSKENVSEQGTQKDIPLKRARSTQIIKDK</sequence>
<dbReference type="EMBL" id="MEUI01000047">
    <property type="protein sequence ID" value="OGC32715.1"/>
    <property type="molecule type" value="Genomic_DNA"/>
</dbReference>
<evidence type="ECO:0000313" key="2">
    <source>
        <dbReference type="EMBL" id="OGC32715.1"/>
    </source>
</evidence>
<proteinExistence type="predicted"/>
<dbReference type="Pfam" id="PF14082">
    <property type="entry name" value="SduA_C"/>
    <property type="match status" value="1"/>
</dbReference>
<accession>A0A1F4TJ19</accession>
<dbReference type="InterPro" id="IPR025359">
    <property type="entry name" value="SduA_C"/>
</dbReference>
<dbReference type="Proteomes" id="UP000177309">
    <property type="component" value="Unassembled WGS sequence"/>
</dbReference>
<gene>
    <name evidence="2" type="ORF">A2462_04150</name>
</gene>
<name>A0A1F4TJ19_UNCSA</name>
<reference evidence="2 3" key="1">
    <citation type="journal article" date="2016" name="Nat. Commun.">
        <title>Thousands of microbial genomes shed light on interconnected biogeochemical processes in an aquifer system.</title>
        <authorList>
            <person name="Anantharaman K."/>
            <person name="Brown C.T."/>
            <person name="Hug L.A."/>
            <person name="Sharon I."/>
            <person name="Castelle C.J."/>
            <person name="Probst A.J."/>
            <person name="Thomas B.C."/>
            <person name="Singh A."/>
            <person name="Wilkins M.J."/>
            <person name="Karaoz U."/>
            <person name="Brodie E.L."/>
            <person name="Williams K.H."/>
            <person name="Hubbard S.S."/>
            <person name="Banfield J.F."/>
        </authorList>
    </citation>
    <scope>NUCLEOTIDE SEQUENCE [LARGE SCALE GENOMIC DNA]</scope>
</reference>